<gene>
    <name evidence="9" type="ORF">F6J89_08735</name>
</gene>
<keyword evidence="2" id="KW-1003">Cell membrane</keyword>
<accession>A0A6B3N1Y5</accession>
<dbReference type="PANTHER" id="PTHR37820">
    <property type="entry name" value="CELL DIVISION PROTEIN DIVIB"/>
    <property type="match status" value="1"/>
</dbReference>
<evidence type="ECO:0000313" key="9">
    <source>
        <dbReference type="EMBL" id="NER27706.1"/>
    </source>
</evidence>
<protein>
    <submittedName>
        <fullName evidence="9">FtsQ-type POTRA domain-containing protein</fullName>
    </submittedName>
</protein>
<dbReference type="PANTHER" id="PTHR37820:SF1">
    <property type="entry name" value="CELL DIVISION PROTEIN FTSQ"/>
    <property type="match status" value="1"/>
</dbReference>
<dbReference type="InterPro" id="IPR034746">
    <property type="entry name" value="POTRA"/>
</dbReference>
<dbReference type="GO" id="GO:0005886">
    <property type="term" value="C:plasma membrane"/>
    <property type="evidence" value="ECO:0007669"/>
    <property type="project" value="TreeGrafter"/>
</dbReference>
<comment type="caution">
    <text evidence="9">The sequence shown here is derived from an EMBL/GenBank/DDBJ whole genome shotgun (WGS) entry which is preliminary data.</text>
</comment>
<feature type="domain" description="POTRA" evidence="8">
    <location>
        <begin position="56"/>
        <end position="125"/>
    </location>
</feature>
<keyword evidence="7" id="KW-0131">Cell cycle</keyword>
<comment type="subcellular location">
    <subcellularLocation>
        <location evidence="1">Membrane</location>
    </subcellularLocation>
</comment>
<keyword evidence="6" id="KW-0472">Membrane</keyword>
<keyword evidence="5" id="KW-1133">Transmembrane helix</keyword>
<keyword evidence="4" id="KW-0812">Transmembrane</keyword>
<evidence type="ECO:0000256" key="6">
    <source>
        <dbReference type="ARBA" id="ARBA00023136"/>
    </source>
</evidence>
<evidence type="ECO:0000256" key="1">
    <source>
        <dbReference type="ARBA" id="ARBA00004370"/>
    </source>
</evidence>
<dbReference type="AlphaFoldDB" id="A0A6B3N1Y5"/>
<dbReference type="InterPro" id="IPR013685">
    <property type="entry name" value="POTRA_FtsQ_type"/>
</dbReference>
<evidence type="ECO:0000256" key="7">
    <source>
        <dbReference type="ARBA" id="ARBA00023306"/>
    </source>
</evidence>
<dbReference type="Pfam" id="PF08478">
    <property type="entry name" value="POTRA_1"/>
    <property type="match status" value="1"/>
</dbReference>
<proteinExistence type="predicted"/>
<organism evidence="9">
    <name type="scientific">Symploca sp. SIO1C4</name>
    <dbReference type="NCBI Taxonomy" id="2607765"/>
    <lineage>
        <taxon>Bacteria</taxon>
        <taxon>Bacillati</taxon>
        <taxon>Cyanobacteriota</taxon>
        <taxon>Cyanophyceae</taxon>
        <taxon>Coleofasciculales</taxon>
        <taxon>Coleofasciculaceae</taxon>
        <taxon>Symploca</taxon>
    </lineage>
</organism>
<dbReference type="GO" id="GO:0051301">
    <property type="term" value="P:cell division"/>
    <property type="evidence" value="ECO:0007669"/>
    <property type="project" value="UniProtKB-KW"/>
</dbReference>
<sequence>MANIASVSHAQMVSRRKKLQRTRQIKSCQAIWRSLLVGGMASSLIWAITLPDWVISQPEQIIIEGNSLLSKRAIRSLLPLSYPQSLLRVEPQNLAASLESQVPIAEATVSRQLVPPGLKIRVKERLPVAIAQPSFTQNTETINSGSQLGLLDEGGVWMPAKSYSSLEENLDLPKLKIIGSWQQYRPHWKELYQAVSRSPIQVFEIDWQNPDNLILKTDLGDVHFGPYTSRFTEQLGILDRMRELPTHVQPSQMAYIDLNDPDFPAIQMTNGNELVEASN</sequence>
<evidence type="ECO:0000256" key="5">
    <source>
        <dbReference type="ARBA" id="ARBA00022989"/>
    </source>
</evidence>
<keyword evidence="3" id="KW-0132">Cell division</keyword>
<evidence type="ECO:0000259" key="8">
    <source>
        <dbReference type="PROSITE" id="PS51779"/>
    </source>
</evidence>
<evidence type="ECO:0000256" key="4">
    <source>
        <dbReference type="ARBA" id="ARBA00022692"/>
    </source>
</evidence>
<dbReference type="InterPro" id="IPR050487">
    <property type="entry name" value="FtsQ_DivIB"/>
</dbReference>
<name>A0A6B3N1Y5_9CYAN</name>
<dbReference type="EMBL" id="JAAHFQ010000126">
    <property type="protein sequence ID" value="NER27706.1"/>
    <property type="molecule type" value="Genomic_DNA"/>
</dbReference>
<evidence type="ECO:0000256" key="2">
    <source>
        <dbReference type="ARBA" id="ARBA00022475"/>
    </source>
</evidence>
<evidence type="ECO:0000256" key="3">
    <source>
        <dbReference type="ARBA" id="ARBA00022618"/>
    </source>
</evidence>
<dbReference type="PROSITE" id="PS51779">
    <property type="entry name" value="POTRA"/>
    <property type="match status" value="1"/>
</dbReference>
<reference evidence="9" key="1">
    <citation type="submission" date="2019-11" db="EMBL/GenBank/DDBJ databases">
        <title>Genomic insights into an expanded diversity of filamentous marine cyanobacteria reveals the extraordinary biosynthetic potential of Moorea and Okeania.</title>
        <authorList>
            <person name="Ferreira Leao T."/>
            <person name="Wang M."/>
            <person name="Moss N."/>
            <person name="Da Silva R."/>
            <person name="Sanders J."/>
            <person name="Nurk S."/>
            <person name="Gurevich A."/>
            <person name="Humphrey G."/>
            <person name="Reher R."/>
            <person name="Zhu Q."/>
            <person name="Belda-Ferre P."/>
            <person name="Glukhov E."/>
            <person name="Rex R."/>
            <person name="Dorrestein P.C."/>
            <person name="Knight R."/>
            <person name="Pevzner P."/>
            <person name="Gerwick W.H."/>
            <person name="Gerwick L."/>
        </authorList>
    </citation>
    <scope>NUCLEOTIDE SEQUENCE</scope>
    <source>
        <strain evidence="9">SIO1C4</strain>
    </source>
</reference>